<keyword evidence="4" id="KW-1185">Reference proteome</keyword>
<evidence type="ECO:0000313" key="3">
    <source>
        <dbReference type="Ensembl" id="ENSCINP00000028493.2"/>
    </source>
</evidence>
<proteinExistence type="predicted"/>
<accession>A0A1W2WGL4</accession>
<feature type="region of interest" description="Disordered" evidence="1">
    <location>
        <begin position="132"/>
        <end position="158"/>
    </location>
</feature>
<evidence type="ECO:0000256" key="1">
    <source>
        <dbReference type="SAM" id="MobiDB-lite"/>
    </source>
</evidence>
<feature type="region of interest" description="Disordered" evidence="1">
    <location>
        <begin position="170"/>
        <end position="215"/>
    </location>
</feature>
<accession>F7BC19</accession>
<dbReference type="RefSeq" id="XP_026694402.1">
    <property type="nucleotide sequence ID" value="XM_026838601.1"/>
</dbReference>
<keyword evidence="2" id="KW-0472">Membrane</keyword>
<dbReference type="InParanoid" id="A0A1W2WGL4"/>
<dbReference type="PANTHER" id="PTHR35378">
    <property type="entry name" value="UNNAMED PRODUCT"/>
    <property type="match status" value="1"/>
</dbReference>
<reference evidence="4" key="1">
    <citation type="journal article" date="2002" name="Science">
        <title>The draft genome of Ciona intestinalis: insights into chordate and vertebrate origins.</title>
        <authorList>
            <person name="Dehal P."/>
            <person name="Satou Y."/>
            <person name="Campbell R.K."/>
            <person name="Chapman J."/>
            <person name="Degnan B."/>
            <person name="De Tomaso A."/>
            <person name="Davidson B."/>
            <person name="Di Gregorio A."/>
            <person name="Gelpke M."/>
            <person name="Goodstein D.M."/>
            <person name="Harafuji N."/>
            <person name="Hastings K.E."/>
            <person name="Ho I."/>
            <person name="Hotta K."/>
            <person name="Huang W."/>
            <person name="Kawashima T."/>
            <person name="Lemaire P."/>
            <person name="Martinez D."/>
            <person name="Meinertzhagen I.A."/>
            <person name="Necula S."/>
            <person name="Nonaka M."/>
            <person name="Putnam N."/>
            <person name="Rash S."/>
            <person name="Saiga H."/>
            <person name="Satake M."/>
            <person name="Terry A."/>
            <person name="Yamada L."/>
            <person name="Wang H.G."/>
            <person name="Awazu S."/>
            <person name="Azumi K."/>
            <person name="Boore J."/>
            <person name="Branno M."/>
            <person name="Chin-Bow S."/>
            <person name="DeSantis R."/>
            <person name="Doyle S."/>
            <person name="Francino P."/>
            <person name="Keys D.N."/>
            <person name="Haga S."/>
            <person name="Hayashi H."/>
            <person name="Hino K."/>
            <person name="Imai K.S."/>
            <person name="Inaba K."/>
            <person name="Kano S."/>
            <person name="Kobayashi K."/>
            <person name="Kobayashi M."/>
            <person name="Lee B.I."/>
            <person name="Makabe K.W."/>
            <person name="Manohar C."/>
            <person name="Matassi G."/>
            <person name="Medina M."/>
            <person name="Mochizuki Y."/>
            <person name="Mount S."/>
            <person name="Morishita T."/>
            <person name="Miura S."/>
            <person name="Nakayama A."/>
            <person name="Nishizaka S."/>
            <person name="Nomoto H."/>
            <person name="Ohta F."/>
            <person name="Oishi K."/>
            <person name="Rigoutsos I."/>
            <person name="Sano M."/>
            <person name="Sasaki A."/>
            <person name="Sasakura Y."/>
            <person name="Shoguchi E."/>
            <person name="Shin-i T."/>
            <person name="Spagnuolo A."/>
            <person name="Stainier D."/>
            <person name="Suzuki M.M."/>
            <person name="Tassy O."/>
            <person name="Takatori N."/>
            <person name="Tokuoka M."/>
            <person name="Yagi K."/>
            <person name="Yoshizaki F."/>
            <person name="Wada S."/>
            <person name="Zhang C."/>
            <person name="Hyatt P.D."/>
            <person name="Larimer F."/>
            <person name="Detter C."/>
            <person name="Doggett N."/>
            <person name="Glavina T."/>
            <person name="Hawkins T."/>
            <person name="Richardson P."/>
            <person name="Lucas S."/>
            <person name="Kohara Y."/>
            <person name="Levine M."/>
            <person name="Satoh N."/>
            <person name="Rokhsar D.S."/>
        </authorList>
    </citation>
    <scope>NUCLEOTIDE SEQUENCE [LARGE SCALE GENOMIC DNA]</scope>
</reference>
<keyword evidence="2" id="KW-0812">Transmembrane</keyword>
<dbReference type="Ensembl" id="ENSCINT00000028739.2">
    <property type="protein sequence ID" value="ENSCINP00000028493.2"/>
    <property type="gene ID" value="ENSCING00000016444.2"/>
</dbReference>
<sequence length="256" mass="29140">MTTTGKSVQFVDNEDAPSEIFSLRPSDIYFTRKYIALDFRDGSLVHDVIDDIQNRELSLKDVQPILVFKEGGKWKTWYNQRLYVLRVLEHRGIMEYAVAEVVSKYSRGYKAITTENGGRTVEARYSEVYDHGPLEVLTKDQKPTTEDGSPPKEPATTDVNCEVLEQSGSLDVETQTEDKANDLQHDIFPDTSSSSEDTKVSDGVSTHNNEPQGWMNTLKEWKNNIEDYNEMVEPVMFVILASVLLHLGIFVWQLVP</sequence>
<dbReference type="PANTHER" id="PTHR35378:SF1">
    <property type="entry name" value="C2H2-TYPE DOMAIN-CONTAINING PROTEIN"/>
    <property type="match status" value="1"/>
</dbReference>
<feature type="compositionally biased region" description="Polar residues" evidence="1">
    <location>
        <begin position="203"/>
        <end position="215"/>
    </location>
</feature>
<gene>
    <name evidence="3" type="primary">LOC100185009</name>
</gene>
<name>A0A1W2WGL4_CIOIN</name>
<organism evidence="3 4">
    <name type="scientific">Ciona intestinalis</name>
    <name type="common">Transparent sea squirt</name>
    <name type="synonym">Ascidia intestinalis</name>
    <dbReference type="NCBI Taxonomy" id="7719"/>
    <lineage>
        <taxon>Eukaryota</taxon>
        <taxon>Metazoa</taxon>
        <taxon>Chordata</taxon>
        <taxon>Tunicata</taxon>
        <taxon>Ascidiacea</taxon>
        <taxon>Phlebobranchia</taxon>
        <taxon>Cionidae</taxon>
        <taxon>Ciona</taxon>
    </lineage>
</organism>
<feature type="compositionally biased region" description="Basic and acidic residues" evidence="1">
    <location>
        <begin position="176"/>
        <end position="188"/>
    </location>
</feature>
<reference evidence="3" key="3">
    <citation type="submission" date="2025-09" db="UniProtKB">
        <authorList>
            <consortium name="Ensembl"/>
        </authorList>
    </citation>
    <scope>IDENTIFICATION</scope>
</reference>
<dbReference type="AlphaFoldDB" id="A0A1W2WGL4"/>
<evidence type="ECO:0000313" key="4">
    <source>
        <dbReference type="Proteomes" id="UP000008144"/>
    </source>
</evidence>
<evidence type="ECO:0000256" key="2">
    <source>
        <dbReference type="SAM" id="Phobius"/>
    </source>
</evidence>
<feature type="compositionally biased region" description="Basic and acidic residues" evidence="1">
    <location>
        <begin position="132"/>
        <end position="145"/>
    </location>
</feature>
<protein>
    <submittedName>
        <fullName evidence="3">Uncharacterized LOC100185009</fullName>
    </submittedName>
</protein>
<feature type="transmembrane region" description="Helical" evidence="2">
    <location>
        <begin position="235"/>
        <end position="255"/>
    </location>
</feature>
<reference evidence="3" key="2">
    <citation type="submission" date="2025-08" db="UniProtKB">
        <authorList>
            <consortium name="Ensembl"/>
        </authorList>
    </citation>
    <scope>IDENTIFICATION</scope>
</reference>
<dbReference type="GeneID" id="100185009"/>
<keyword evidence="2" id="KW-1133">Transmembrane helix</keyword>
<dbReference type="Proteomes" id="UP000008144">
    <property type="component" value="Unassembled WGS sequence"/>
</dbReference>
<dbReference type="KEGG" id="cin:100185009"/>